<dbReference type="FunFam" id="1.10.730.10:FF:000002">
    <property type="entry name" value="Leucine--tRNA ligase"/>
    <property type="match status" value="1"/>
</dbReference>
<accession>A0A3B0VKI0</accession>
<dbReference type="GO" id="GO:0006429">
    <property type="term" value="P:leucyl-tRNA aminoacylation"/>
    <property type="evidence" value="ECO:0007669"/>
    <property type="project" value="InterPro"/>
</dbReference>
<comment type="similarity">
    <text evidence="1">Belongs to the class-I aminoacyl-tRNA synthetase family.</text>
</comment>
<feature type="domain" description="Methionyl/Valyl/Leucyl/Isoleucyl-tRNA synthetase anticodon-binding" evidence="9">
    <location>
        <begin position="49"/>
        <end position="171"/>
    </location>
</feature>
<dbReference type="EMBL" id="UOEX01000286">
    <property type="protein sequence ID" value="VAW39542.1"/>
    <property type="molecule type" value="Genomic_DNA"/>
</dbReference>
<keyword evidence="6" id="KW-0648">Protein biosynthesis</keyword>
<evidence type="ECO:0000256" key="1">
    <source>
        <dbReference type="ARBA" id="ARBA00005594"/>
    </source>
</evidence>
<comment type="catalytic activity">
    <reaction evidence="8">
        <text>tRNA(Leu) + L-leucine + ATP = L-leucyl-tRNA(Leu) + AMP + diphosphate</text>
        <dbReference type="Rhea" id="RHEA:11688"/>
        <dbReference type="Rhea" id="RHEA-COMP:9613"/>
        <dbReference type="Rhea" id="RHEA-COMP:9622"/>
        <dbReference type="ChEBI" id="CHEBI:30616"/>
        <dbReference type="ChEBI" id="CHEBI:33019"/>
        <dbReference type="ChEBI" id="CHEBI:57427"/>
        <dbReference type="ChEBI" id="CHEBI:78442"/>
        <dbReference type="ChEBI" id="CHEBI:78494"/>
        <dbReference type="ChEBI" id="CHEBI:456215"/>
        <dbReference type="EC" id="6.1.1.4"/>
    </reaction>
</comment>
<evidence type="ECO:0000313" key="10">
    <source>
        <dbReference type="EMBL" id="VAW39542.1"/>
    </source>
</evidence>
<dbReference type="AlphaFoldDB" id="A0A3B0VKI0"/>
<dbReference type="InterPro" id="IPR009080">
    <property type="entry name" value="tRNAsynth_Ia_anticodon-bd"/>
</dbReference>
<name>A0A3B0VKI0_9ZZZZ</name>
<dbReference type="PANTHER" id="PTHR43740">
    <property type="entry name" value="LEUCYL-TRNA SYNTHETASE"/>
    <property type="match status" value="1"/>
</dbReference>
<organism evidence="10">
    <name type="scientific">hydrothermal vent metagenome</name>
    <dbReference type="NCBI Taxonomy" id="652676"/>
    <lineage>
        <taxon>unclassified sequences</taxon>
        <taxon>metagenomes</taxon>
        <taxon>ecological metagenomes</taxon>
    </lineage>
</organism>
<protein>
    <recommendedName>
        <fullName evidence="2">leucine--tRNA ligase</fullName>
        <ecNumber evidence="2">6.1.1.4</ecNumber>
    </recommendedName>
</protein>
<dbReference type="Gene3D" id="1.10.730.10">
    <property type="entry name" value="Isoleucyl-tRNA Synthetase, Domain 1"/>
    <property type="match status" value="1"/>
</dbReference>
<dbReference type="EC" id="6.1.1.4" evidence="2"/>
<dbReference type="GO" id="GO:0005524">
    <property type="term" value="F:ATP binding"/>
    <property type="evidence" value="ECO:0007669"/>
    <property type="project" value="UniProtKB-KW"/>
</dbReference>
<keyword evidence="3 10" id="KW-0436">Ligase</keyword>
<evidence type="ECO:0000256" key="7">
    <source>
        <dbReference type="ARBA" id="ARBA00023146"/>
    </source>
</evidence>
<dbReference type="GO" id="GO:0005829">
    <property type="term" value="C:cytosol"/>
    <property type="evidence" value="ECO:0007669"/>
    <property type="project" value="TreeGrafter"/>
</dbReference>
<dbReference type="InterPro" id="IPR013155">
    <property type="entry name" value="M/V/L/I-tRNA-synth_anticd-bd"/>
</dbReference>
<dbReference type="GO" id="GO:0004823">
    <property type="term" value="F:leucine-tRNA ligase activity"/>
    <property type="evidence" value="ECO:0007669"/>
    <property type="project" value="UniProtKB-EC"/>
</dbReference>
<keyword evidence="4" id="KW-0547">Nucleotide-binding</keyword>
<keyword evidence="5" id="KW-0067">ATP-binding</keyword>
<dbReference type="Gene3D" id="3.10.20.590">
    <property type="match status" value="1"/>
</dbReference>
<evidence type="ECO:0000256" key="8">
    <source>
        <dbReference type="ARBA" id="ARBA00047469"/>
    </source>
</evidence>
<dbReference type="Pfam" id="PF08264">
    <property type="entry name" value="Anticodon_1"/>
    <property type="match status" value="1"/>
</dbReference>
<dbReference type="PANTHER" id="PTHR43740:SF2">
    <property type="entry name" value="LEUCINE--TRNA LIGASE, MITOCHONDRIAL"/>
    <property type="match status" value="1"/>
</dbReference>
<evidence type="ECO:0000256" key="5">
    <source>
        <dbReference type="ARBA" id="ARBA00022840"/>
    </source>
</evidence>
<feature type="non-terminal residue" evidence="10">
    <location>
        <position position="1"/>
    </location>
</feature>
<reference evidence="10" key="1">
    <citation type="submission" date="2018-06" db="EMBL/GenBank/DDBJ databases">
        <authorList>
            <person name="Zhirakovskaya E."/>
        </authorList>
    </citation>
    <scope>NUCLEOTIDE SEQUENCE</scope>
</reference>
<dbReference type="SUPFAM" id="SSF47323">
    <property type="entry name" value="Anticodon-binding domain of a subclass of class I aminoacyl-tRNA synthetases"/>
    <property type="match status" value="1"/>
</dbReference>
<evidence type="ECO:0000256" key="3">
    <source>
        <dbReference type="ARBA" id="ARBA00022598"/>
    </source>
</evidence>
<evidence type="ECO:0000256" key="2">
    <source>
        <dbReference type="ARBA" id="ARBA00013164"/>
    </source>
</evidence>
<sequence length="212" mass="24326">PPEKDLEWNDKGVDGASRFLNKVYRFVDANRDLLKSHTEPKEALNQVSRDLERKTHQCVKKFSTDIENNFHFNTCISAVMELTNLLLAAPNNDRQEKAEPHIIKQSVTAIIKLLYPMVPHFCAELWEMTGHDEPLDQAAWPEFDPQKAKEDEITIVIQVKGKVRSRLQVSIGISDDELREMAVNDEKTKKFIGDNPIKKIIVVKNKLINIVI</sequence>
<evidence type="ECO:0000256" key="4">
    <source>
        <dbReference type="ARBA" id="ARBA00022741"/>
    </source>
</evidence>
<gene>
    <name evidence="10" type="ORF">MNBD_DELTA03-200</name>
</gene>
<keyword evidence="7 10" id="KW-0030">Aminoacyl-tRNA synthetase</keyword>
<dbReference type="InterPro" id="IPR002302">
    <property type="entry name" value="Leu-tRNA-ligase"/>
</dbReference>
<evidence type="ECO:0000256" key="6">
    <source>
        <dbReference type="ARBA" id="ARBA00022917"/>
    </source>
</evidence>
<dbReference type="CDD" id="cd07958">
    <property type="entry name" value="Anticodon_Ia_Leu_BEm"/>
    <property type="match status" value="1"/>
</dbReference>
<proteinExistence type="inferred from homology"/>
<evidence type="ECO:0000259" key="9">
    <source>
        <dbReference type="Pfam" id="PF08264"/>
    </source>
</evidence>